<keyword evidence="3" id="KW-1185">Reference proteome</keyword>
<dbReference type="Gene3D" id="2.30.42.10">
    <property type="match status" value="1"/>
</dbReference>
<dbReference type="PROSITE" id="PS50106">
    <property type="entry name" value="PDZ"/>
    <property type="match status" value="1"/>
</dbReference>
<evidence type="ECO:0000313" key="3">
    <source>
        <dbReference type="Proteomes" id="UP000037460"/>
    </source>
</evidence>
<feature type="domain" description="PDZ" evidence="1">
    <location>
        <begin position="82"/>
        <end position="141"/>
    </location>
</feature>
<dbReference type="Proteomes" id="UP000037460">
    <property type="component" value="Unassembled WGS sequence"/>
</dbReference>
<organism evidence="2 3">
    <name type="scientific">Chrysochromulina tobinii</name>
    <dbReference type="NCBI Taxonomy" id="1460289"/>
    <lineage>
        <taxon>Eukaryota</taxon>
        <taxon>Haptista</taxon>
        <taxon>Haptophyta</taxon>
        <taxon>Prymnesiophyceae</taxon>
        <taxon>Prymnesiales</taxon>
        <taxon>Chrysochromulinaceae</taxon>
        <taxon>Chrysochromulina</taxon>
    </lineage>
</organism>
<sequence length="169" mass="17884">MLIKAVNGKTVGSANEVTEMLMAAFPEVKLLVFTPLPSEVAKGTASEERSTLGTESVDARVASMTAVQEQPEQTVSATGFEEVVLRKANKADVLGLVCNGRLVSDGTTEVVVQELKKGSIAEASVALKKGMLIKAVNGEPVGSAIDATAKMKAAFPEMSQNHNQRRIRQ</sequence>
<evidence type="ECO:0000313" key="2">
    <source>
        <dbReference type="EMBL" id="KOO22117.1"/>
    </source>
</evidence>
<dbReference type="InterPro" id="IPR036034">
    <property type="entry name" value="PDZ_sf"/>
</dbReference>
<dbReference type="AlphaFoldDB" id="A0A0M0J703"/>
<reference evidence="3" key="1">
    <citation type="journal article" date="2015" name="PLoS Genet.">
        <title>Genome Sequence and Transcriptome Analyses of Chrysochromulina tobin: Metabolic Tools for Enhanced Algal Fitness in the Prominent Order Prymnesiales (Haptophyceae).</title>
        <authorList>
            <person name="Hovde B.T."/>
            <person name="Deodato C.R."/>
            <person name="Hunsperger H.M."/>
            <person name="Ryken S.A."/>
            <person name="Yost W."/>
            <person name="Jha R.K."/>
            <person name="Patterson J."/>
            <person name="Monnat R.J. Jr."/>
            <person name="Barlow S.B."/>
            <person name="Starkenburg S.R."/>
            <person name="Cattolico R.A."/>
        </authorList>
    </citation>
    <scope>NUCLEOTIDE SEQUENCE</scope>
    <source>
        <strain evidence="3">CCMP291</strain>
    </source>
</reference>
<proteinExistence type="predicted"/>
<dbReference type="EMBL" id="JWZX01003309">
    <property type="protein sequence ID" value="KOO22117.1"/>
    <property type="molecule type" value="Genomic_DNA"/>
</dbReference>
<accession>A0A0M0J703</accession>
<evidence type="ECO:0000259" key="1">
    <source>
        <dbReference type="PROSITE" id="PS50106"/>
    </source>
</evidence>
<gene>
    <name evidence="2" type="ORF">Ctob_005802</name>
</gene>
<dbReference type="SUPFAM" id="SSF50156">
    <property type="entry name" value="PDZ domain-like"/>
    <property type="match status" value="1"/>
</dbReference>
<dbReference type="InterPro" id="IPR001478">
    <property type="entry name" value="PDZ"/>
</dbReference>
<protein>
    <recommendedName>
        <fullName evidence="1">PDZ domain-containing protein</fullName>
    </recommendedName>
</protein>
<comment type="caution">
    <text evidence="2">The sequence shown here is derived from an EMBL/GenBank/DDBJ whole genome shotgun (WGS) entry which is preliminary data.</text>
</comment>
<name>A0A0M0J703_9EUKA</name>